<organism evidence="1">
    <name type="scientific">termite gut metagenome</name>
    <dbReference type="NCBI Taxonomy" id="433724"/>
    <lineage>
        <taxon>unclassified sequences</taxon>
        <taxon>metagenomes</taxon>
        <taxon>organismal metagenomes</taxon>
    </lineage>
</organism>
<comment type="caution">
    <text evidence="1">The sequence shown here is derived from an EMBL/GenBank/DDBJ whole genome shotgun (WGS) entry which is preliminary data.</text>
</comment>
<name>A0A5J4S719_9ZZZZ</name>
<accession>A0A5J4S719</accession>
<protein>
    <submittedName>
        <fullName evidence="1">Uncharacterized protein</fullName>
    </submittedName>
</protein>
<gene>
    <name evidence="1" type="ORF">EZS27_011090</name>
</gene>
<proteinExistence type="predicted"/>
<dbReference type="EMBL" id="SNRY01000413">
    <property type="protein sequence ID" value="KAA6341081.1"/>
    <property type="molecule type" value="Genomic_DNA"/>
</dbReference>
<reference evidence="1" key="1">
    <citation type="submission" date="2019-03" db="EMBL/GenBank/DDBJ databases">
        <title>Single cell metagenomics reveals metabolic interactions within the superorganism composed of flagellate Streblomastix strix and complex community of Bacteroidetes bacteria on its surface.</title>
        <authorList>
            <person name="Treitli S.C."/>
            <person name="Kolisko M."/>
            <person name="Husnik F."/>
            <person name="Keeling P."/>
            <person name="Hampl V."/>
        </authorList>
    </citation>
    <scope>NUCLEOTIDE SEQUENCE</scope>
    <source>
        <strain evidence="1">STM</strain>
    </source>
</reference>
<sequence>MREDVLMATFIGLSRTNDELVYFDKLRGDVLIHVQGYFSSLLGDQSIEDRKLTNRIMSREQNDFVDRGKICVDRPIEITRISRRI</sequence>
<evidence type="ECO:0000313" key="1">
    <source>
        <dbReference type="EMBL" id="KAA6341081.1"/>
    </source>
</evidence>
<dbReference type="AlphaFoldDB" id="A0A5J4S719"/>